<sequence length="687" mass="77857">MPTVKDTSNSDRFGLRKALDTYFEAPNPDNLTAFEDILSKEEHSQLESFLQQKQWLVQLSKVLKDDRVKAILTVFEKYNFKAPKQEGLPSNLIPFYVHPKRRAALRLEDFIAHPNVLTWDEVYSDHKPQLIHCSTEQNKSFDVVTYNVALTGPLIVNDINDPDNNVRGNLWKSVPEGFEASKEVEKMYFEREKRLIQTLQKRAISAPILLLQETTETFVKNLQKNLGDDWEFKFSKGNIATLWNTKEISFMKMQEDPKLKISSIEFNYQDETCIISNGHLSHADKATEGEEVLNNMLKESNNHFFCGDFNRRLPPLDDGFHHNGTGNNFAKFREEYDCTDGGFTFRKNKIVRLPSQIIDEQTGCVVKCRDVSVAEALKSDTYQECIFPQNYDLDGFHEKIAKLNIEMSSMTLEKNIYNVSRVTLKSQNNIIYELAKEFPYLEEPENKNGEFTYVIYTSPLVMQVKLINEIKQNSDINIEPLIKAIKQVLSTNVNASLKQQALNDFKACTDSILASKSKLSTGFKISTMALAMATTALIALAVVFLPPLGIAAGITALMGVGLVGIKGIVDRKEAKKITELVNEVLIAGQQSINNQVKPEMPLAPTSARILQRLLLQENKGSLQNLSPEQRNKVNSKDKEKAAENLKQAMLTRTLEEVGKNNNTELEQQEKDSEIDSKSEICFGYGLK</sequence>
<evidence type="ECO:0000313" key="3">
    <source>
        <dbReference type="EMBL" id="KTD14655.1"/>
    </source>
</evidence>
<evidence type="ECO:0000256" key="2">
    <source>
        <dbReference type="SAM" id="Phobius"/>
    </source>
</evidence>
<keyword evidence="2" id="KW-0812">Transmembrane</keyword>
<evidence type="ECO:0000313" key="6">
    <source>
        <dbReference type="Proteomes" id="UP000254476"/>
    </source>
</evidence>
<protein>
    <recommendedName>
        <fullName evidence="7">Endonuclease/exonuclease/phosphatase domain-containing protein</fullName>
    </recommendedName>
</protein>
<evidence type="ECO:0000313" key="5">
    <source>
        <dbReference type="Proteomes" id="UP000054691"/>
    </source>
</evidence>
<dbReference type="SUPFAM" id="SSF56219">
    <property type="entry name" value="DNase I-like"/>
    <property type="match status" value="1"/>
</dbReference>
<accession>A0A378J242</accession>
<evidence type="ECO:0000313" key="4">
    <source>
        <dbReference type="EMBL" id="STX41599.1"/>
    </source>
</evidence>
<dbReference type="RefSeq" id="WP_058497889.1">
    <property type="nucleotide sequence ID" value="NZ_CAAAHW010000008.1"/>
</dbReference>
<evidence type="ECO:0000256" key="1">
    <source>
        <dbReference type="SAM" id="MobiDB-lite"/>
    </source>
</evidence>
<keyword evidence="2" id="KW-0472">Membrane</keyword>
<dbReference type="Proteomes" id="UP000254476">
    <property type="component" value="Unassembled WGS sequence"/>
</dbReference>
<reference evidence="4 6" key="2">
    <citation type="submission" date="2018-06" db="EMBL/GenBank/DDBJ databases">
        <authorList>
            <consortium name="Pathogen Informatics"/>
            <person name="Doyle S."/>
        </authorList>
    </citation>
    <scope>NUCLEOTIDE SEQUENCE [LARGE SCALE GENOMIC DNA]</scope>
    <source>
        <strain evidence="4 6">NCTC12388</strain>
    </source>
</reference>
<proteinExistence type="predicted"/>
<reference evidence="3 5" key="1">
    <citation type="submission" date="2015-11" db="EMBL/GenBank/DDBJ databases">
        <title>Genomic analysis of 38 Legionella species identifies large and diverse effector repertoires.</title>
        <authorList>
            <person name="Burstein D."/>
            <person name="Amaro F."/>
            <person name="Zusman T."/>
            <person name="Lifshitz Z."/>
            <person name="Cohen O."/>
            <person name="Gilbert J.A."/>
            <person name="Pupko T."/>
            <person name="Shuman H.A."/>
            <person name="Segal G."/>
        </authorList>
    </citation>
    <scope>NUCLEOTIDE SEQUENCE [LARGE SCALE GENOMIC DNA]</scope>
    <source>
        <strain evidence="3 5">Lyon 8420412</strain>
    </source>
</reference>
<dbReference type="Gene3D" id="3.60.10.10">
    <property type="entry name" value="Endonuclease/exonuclease/phosphatase"/>
    <property type="match status" value="1"/>
</dbReference>
<dbReference type="EMBL" id="UGOB01000001">
    <property type="protein sequence ID" value="STX41599.1"/>
    <property type="molecule type" value="Genomic_DNA"/>
</dbReference>
<dbReference type="OrthoDB" id="9889081at2"/>
<name>A0A378J242_9GAMM</name>
<keyword evidence="5" id="KW-1185">Reference proteome</keyword>
<feature type="region of interest" description="Disordered" evidence="1">
    <location>
        <begin position="655"/>
        <end position="675"/>
    </location>
</feature>
<organism evidence="4 6">
    <name type="scientific">Legionella gratiana</name>
    <dbReference type="NCBI Taxonomy" id="45066"/>
    <lineage>
        <taxon>Bacteria</taxon>
        <taxon>Pseudomonadati</taxon>
        <taxon>Pseudomonadota</taxon>
        <taxon>Gammaproteobacteria</taxon>
        <taxon>Legionellales</taxon>
        <taxon>Legionellaceae</taxon>
        <taxon>Legionella</taxon>
    </lineage>
</organism>
<dbReference type="Proteomes" id="UP000054691">
    <property type="component" value="Unassembled WGS sequence"/>
</dbReference>
<evidence type="ECO:0008006" key="7">
    <source>
        <dbReference type="Google" id="ProtNLM"/>
    </source>
</evidence>
<feature type="transmembrane region" description="Helical" evidence="2">
    <location>
        <begin position="525"/>
        <end position="544"/>
    </location>
</feature>
<dbReference type="EMBL" id="LNYE01000006">
    <property type="protein sequence ID" value="KTD14655.1"/>
    <property type="molecule type" value="Genomic_DNA"/>
</dbReference>
<gene>
    <name evidence="3" type="ORF">Lgra_0686</name>
    <name evidence="4" type="ORF">NCTC12388_00320</name>
</gene>
<keyword evidence="2" id="KW-1133">Transmembrane helix</keyword>
<dbReference type="AlphaFoldDB" id="A0A378J242"/>
<dbReference type="InterPro" id="IPR036691">
    <property type="entry name" value="Endo/exonu/phosph_ase_sf"/>
</dbReference>